<evidence type="ECO:0000313" key="1">
    <source>
        <dbReference type="EMBL" id="SVC12255.1"/>
    </source>
</evidence>
<accession>A0A382JKP0</accession>
<dbReference type="AlphaFoldDB" id="A0A382JKP0"/>
<name>A0A382JKP0_9ZZZZ</name>
<protein>
    <submittedName>
        <fullName evidence="1">Uncharacterized protein</fullName>
    </submittedName>
</protein>
<proteinExistence type="predicted"/>
<dbReference type="EMBL" id="UINC01074752">
    <property type="protein sequence ID" value="SVC12255.1"/>
    <property type="molecule type" value="Genomic_DNA"/>
</dbReference>
<reference evidence="1" key="1">
    <citation type="submission" date="2018-05" db="EMBL/GenBank/DDBJ databases">
        <authorList>
            <person name="Lanie J.A."/>
            <person name="Ng W.-L."/>
            <person name="Kazmierczak K.M."/>
            <person name="Andrzejewski T.M."/>
            <person name="Davidsen T.M."/>
            <person name="Wayne K.J."/>
            <person name="Tettelin H."/>
            <person name="Glass J.I."/>
            <person name="Rusch D."/>
            <person name="Podicherti R."/>
            <person name="Tsui H.-C.T."/>
            <person name="Winkler M.E."/>
        </authorList>
    </citation>
    <scope>NUCLEOTIDE SEQUENCE</scope>
</reference>
<gene>
    <name evidence="1" type="ORF">METZ01_LOCUS265109</name>
</gene>
<sequence>FHRIDVYVSSVSKAHYPKYPTVGIQSHGLCGVYSGCYGCLPGHFKIQVSAMTLPIIIRVYH</sequence>
<organism evidence="1">
    <name type="scientific">marine metagenome</name>
    <dbReference type="NCBI Taxonomy" id="408172"/>
    <lineage>
        <taxon>unclassified sequences</taxon>
        <taxon>metagenomes</taxon>
        <taxon>ecological metagenomes</taxon>
    </lineage>
</organism>
<feature type="non-terminal residue" evidence="1">
    <location>
        <position position="1"/>
    </location>
</feature>